<dbReference type="PATRIC" id="fig|585524.9.peg.379"/>
<proteinExistence type="predicted"/>
<reference evidence="4 5" key="1">
    <citation type="submission" date="2010-04" db="EMBL/GenBank/DDBJ databases">
        <authorList>
            <person name="Muzny D."/>
            <person name="Qin X."/>
            <person name="Deng J."/>
            <person name="Jiang H."/>
            <person name="Liu Y."/>
            <person name="Qu J."/>
            <person name="Song X.-Z."/>
            <person name="Zhang L."/>
            <person name="Thornton R."/>
            <person name="Coyle M."/>
            <person name="Francisco L."/>
            <person name="Jackson L."/>
            <person name="Javaid M."/>
            <person name="Korchina V."/>
            <person name="Kovar C."/>
            <person name="Mata R."/>
            <person name="Mathew T."/>
            <person name="Ngo R."/>
            <person name="Nguyen L."/>
            <person name="Nguyen N."/>
            <person name="Okwuonu G."/>
            <person name="Ongeri F."/>
            <person name="Pham C."/>
            <person name="Simmons D."/>
            <person name="Wilczek-Boney K."/>
            <person name="Hale W."/>
            <person name="Jakkamsetti A."/>
            <person name="Pham P."/>
            <person name="Ruth R."/>
            <person name="San Lucas F."/>
            <person name="Warren J."/>
            <person name="Zhang J."/>
            <person name="Zhao Z."/>
            <person name="Zhou C."/>
            <person name="Zhu D."/>
            <person name="Lee S."/>
            <person name="Bess C."/>
            <person name="Blankenburg K."/>
            <person name="Forbes L."/>
            <person name="Fu Q."/>
            <person name="Gubbala S."/>
            <person name="Hirani K."/>
            <person name="Jayaseelan J.C."/>
            <person name="Lara F."/>
            <person name="Munidasa M."/>
            <person name="Palculict T."/>
            <person name="Patil S."/>
            <person name="Pu L.-L."/>
            <person name="Saada N."/>
            <person name="Tang L."/>
            <person name="Weissenberger G."/>
            <person name="Zhu Y."/>
            <person name="Hemphill L."/>
            <person name="Shang Y."/>
            <person name="Youmans B."/>
            <person name="Ayvaz T."/>
            <person name="Ross M."/>
            <person name="Santibanez J."/>
            <person name="Aqrawi P."/>
            <person name="Gross S."/>
            <person name="Joshi V."/>
            <person name="Fowler G."/>
            <person name="Nazareth L."/>
            <person name="Reid J."/>
            <person name="Worley K."/>
            <person name="Petrosino J."/>
            <person name="Highlander S."/>
            <person name="Gibbs R."/>
        </authorList>
    </citation>
    <scope>NUCLEOTIDE SEQUENCE [LARGE SCALE GENOMIC DNA]</scope>
    <source>
        <strain evidence="4 5">DSM 11664</strain>
    </source>
</reference>
<dbReference type="InterPro" id="IPR039564">
    <property type="entry name" value="Peptidase_C39-like"/>
</dbReference>
<dbReference type="PANTHER" id="PTHR37806:SF1">
    <property type="entry name" value="PEPTIDASE C39-LIKE DOMAIN-CONTAINING PROTEIN"/>
    <property type="match status" value="1"/>
</dbReference>
<feature type="domain" description="Peptidase C39-like" evidence="3">
    <location>
        <begin position="195"/>
        <end position="324"/>
    </location>
</feature>
<dbReference type="Proteomes" id="UP000004069">
    <property type="component" value="Unassembled WGS sequence"/>
</dbReference>
<evidence type="ECO:0000256" key="1">
    <source>
        <dbReference type="SAM" id="MobiDB-lite"/>
    </source>
</evidence>
<evidence type="ECO:0000313" key="5">
    <source>
        <dbReference type="Proteomes" id="UP000004069"/>
    </source>
</evidence>
<dbReference type="Gene3D" id="3.90.70.10">
    <property type="entry name" value="Cysteine proteinases"/>
    <property type="match status" value="1"/>
</dbReference>
<comment type="caution">
    <text evidence="4">The sequence shown here is derived from an EMBL/GenBank/DDBJ whole genome shotgun (WGS) entry which is preliminary data.</text>
</comment>
<dbReference type="eggNOG" id="COG5263">
    <property type="taxonomic scope" value="Bacteria"/>
</dbReference>
<name>D4YRV7_9LACO</name>
<feature type="compositionally biased region" description="Low complexity" evidence="1">
    <location>
        <begin position="26"/>
        <end position="95"/>
    </location>
</feature>
<evidence type="ECO:0000256" key="2">
    <source>
        <dbReference type="SAM" id="SignalP"/>
    </source>
</evidence>
<dbReference type="PANTHER" id="PTHR37806">
    <property type="entry name" value="LMO0724 PROTEIN"/>
    <property type="match status" value="1"/>
</dbReference>
<evidence type="ECO:0000259" key="3">
    <source>
        <dbReference type="Pfam" id="PF13529"/>
    </source>
</evidence>
<dbReference type="eggNOG" id="COG4990">
    <property type="taxonomic scope" value="Bacteria"/>
</dbReference>
<protein>
    <recommendedName>
        <fullName evidence="3">Peptidase C39-like domain-containing protein</fullName>
    </recommendedName>
</protein>
<dbReference type="SUPFAM" id="SSF69360">
    <property type="entry name" value="Cell wall binding repeat"/>
    <property type="match status" value="1"/>
</dbReference>
<evidence type="ECO:0000313" key="4">
    <source>
        <dbReference type="EMBL" id="EFG56187.1"/>
    </source>
</evidence>
<dbReference type="Pfam" id="PF13529">
    <property type="entry name" value="Peptidase_C39_2"/>
    <property type="match status" value="1"/>
</dbReference>
<dbReference type="EMBL" id="ADNY01000010">
    <property type="protein sequence ID" value="EFG56187.1"/>
    <property type="molecule type" value="Genomic_DNA"/>
</dbReference>
<gene>
    <name evidence="4" type="ORF">HMPREF0493_0235</name>
</gene>
<keyword evidence="2" id="KW-0732">Signal</keyword>
<dbReference type="AlphaFoldDB" id="D4YRV7"/>
<dbReference type="RefSeq" id="WP_006351389.1">
    <property type="nucleotide sequence ID" value="NZ_ADNY01000010.1"/>
</dbReference>
<organism evidence="4 5">
    <name type="scientific">Lactobacillus amylolyticus DSM 11664</name>
    <dbReference type="NCBI Taxonomy" id="585524"/>
    <lineage>
        <taxon>Bacteria</taxon>
        <taxon>Bacillati</taxon>
        <taxon>Bacillota</taxon>
        <taxon>Bacilli</taxon>
        <taxon>Lactobacillales</taxon>
        <taxon>Lactobacillaceae</taxon>
        <taxon>Lactobacillus</taxon>
    </lineage>
</organism>
<feature type="signal peptide" evidence="2">
    <location>
        <begin position="1"/>
        <end position="27"/>
    </location>
</feature>
<feature type="chain" id="PRO_5009952278" description="Peptidase C39-like domain-containing protein" evidence="2">
    <location>
        <begin position="28"/>
        <end position="350"/>
    </location>
</feature>
<sequence length="350" mass="38197">MIKNKFKYLIASAALMAAFLSAPLAHADETSSNSSSSQNQSSAVANSSSSSSTSTDQNNSEADKQSSSSSSSSNTSTSSSSTSSSSSKQSSTATTAKKKTKTTKTTTKVWKTINGKKYYLVNGKKTTGYKKIGNYWYVFIKKGVVLTGVRKIPNKSTYGYFNAAGHRQFKNTKTSKAYYWINKSGTITGIKNYAKVISQLPEMPTGCEITAVTMMINFAGVKVTKQQAAKVMHYSSNPNKGFIGSPYKKWPGGYWVAQNGIKSVVKHYLGTSQVMTGASMTSIKKKLLRSHCVVMWVGMFDGISNHAITLTGYHNGLIYFMDPWTGTKRSIKESTLKVHWALDAHRALSY</sequence>
<feature type="region of interest" description="Disordered" evidence="1">
    <location>
        <begin position="26"/>
        <end position="106"/>
    </location>
</feature>
<dbReference type="Gene3D" id="2.10.270.10">
    <property type="entry name" value="Cholin Binding"/>
    <property type="match status" value="1"/>
</dbReference>
<accession>D4YRV7</accession>
<keyword evidence="5" id="KW-1185">Reference proteome</keyword>